<dbReference type="GO" id="GO:0043022">
    <property type="term" value="F:ribosome binding"/>
    <property type="evidence" value="ECO:0007669"/>
    <property type="project" value="TreeGrafter"/>
</dbReference>
<dbReference type="SUPFAM" id="SSF50249">
    <property type="entry name" value="Nucleic acid-binding proteins"/>
    <property type="match status" value="1"/>
</dbReference>
<comment type="similarity">
    <text evidence="1">Belongs to the IF-1 family.</text>
</comment>
<dbReference type="AlphaFoldDB" id="A0AAU7QTA2"/>
<organism evidence="7">
    <name type="scientific">Candidatus Shikimatogenerans sp. Tder</name>
    <dbReference type="NCBI Taxonomy" id="3158566"/>
    <lineage>
        <taxon>Bacteria</taxon>
        <taxon>Pseudomonadati</taxon>
        <taxon>Bacteroidota</taxon>
        <taxon>Flavobacteriia</taxon>
        <taxon>Flavobacteriales</taxon>
        <taxon>Candidatus Shikimatogenerans</taxon>
    </lineage>
</organism>
<evidence type="ECO:0000256" key="3">
    <source>
        <dbReference type="ARBA" id="ARBA00022917"/>
    </source>
</evidence>
<dbReference type="GO" id="GO:0003743">
    <property type="term" value="F:translation initiation factor activity"/>
    <property type="evidence" value="ECO:0007669"/>
    <property type="project" value="UniProtKB-UniRule"/>
</dbReference>
<keyword evidence="3 5" id="KW-0648">Protein biosynthesis</keyword>
<evidence type="ECO:0000256" key="1">
    <source>
        <dbReference type="ARBA" id="ARBA00010939"/>
    </source>
</evidence>
<evidence type="ECO:0000256" key="2">
    <source>
        <dbReference type="ARBA" id="ARBA00022540"/>
    </source>
</evidence>
<dbReference type="Gene3D" id="2.40.50.140">
    <property type="entry name" value="Nucleic acid-binding proteins"/>
    <property type="match status" value="1"/>
</dbReference>
<gene>
    <name evidence="7" type="primary">infA</name>
    <name evidence="7" type="ORF">ABNO82_00425</name>
</gene>
<dbReference type="GO" id="GO:0005829">
    <property type="term" value="C:cytosol"/>
    <property type="evidence" value="ECO:0007669"/>
    <property type="project" value="TreeGrafter"/>
</dbReference>
<evidence type="ECO:0000256" key="5">
    <source>
        <dbReference type="PROSITE-ProRule" id="PRU00181"/>
    </source>
</evidence>
<dbReference type="InterPro" id="IPR004368">
    <property type="entry name" value="TIF_IF1"/>
</dbReference>
<dbReference type="EMBL" id="CP157895">
    <property type="protein sequence ID" value="XBT18561.1"/>
    <property type="molecule type" value="Genomic_DNA"/>
</dbReference>
<evidence type="ECO:0000256" key="4">
    <source>
        <dbReference type="NCBIfam" id="TIGR00008"/>
    </source>
</evidence>
<evidence type="ECO:0000313" key="7">
    <source>
        <dbReference type="EMBL" id="XBT18561.1"/>
    </source>
</evidence>
<dbReference type="PANTHER" id="PTHR33370">
    <property type="entry name" value="TRANSLATION INITIATION FACTOR IF-1, CHLOROPLASTIC"/>
    <property type="match status" value="1"/>
</dbReference>
<name>A0AAU7QTA2_9FLAO</name>
<reference evidence="7" key="1">
    <citation type="submission" date="2024-06" db="EMBL/GenBank/DDBJ databases">
        <title>Diversity, functionality, and evolutionary history of bacterial symbionts in false click beetles (Coleoptera, Throscidae).</title>
        <authorList>
            <person name="Wierz J.C."/>
            <person name="Malm H."/>
            <person name="Kaltenpoth M."/>
            <person name="Engl T."/>
        </authorList>
    </citation>
    <scope>NUCLEOTIDE SEQUENCE</scope>
    <source>
        <strain evidence="7">Tder</strain>
    </source>
</reference>
<dbReference type="InterPro" id="IPR012340">
    <property type="entry name" value="NA-bd_OB-fold"/>
</dbReference>
<dbReference type="NCBIfam" id="TIGR00008">
    <property type="entry name" value="infA"/>
    <property type="match status" value="1"/>
</dbReference>
<dbReference type="PANTHER" id="PTHR33370:SF1">
    <property type="entry name" value="TRANSLATION INITIATION FACTOR IF-1, CHLOROPLASTIC"/>
    <property type="match status" value="1"/>
</dbReference>
<dbReference type="GO" id="GO:0003723">
    <property type="term" value="F:RNA binding"/>
    <property type="evidence" value="ECO:0007669"/>
    <property type="project" value="InterPro"/>
</dbReference>
<dbReference type="Pfam" id="PF01176">
    <property type="entry name" value="eIF-1a"/>
    <property type="match status" value="1"/>
</dbReference>
<sequence>MKQENLIFKGKILQSLSNNFYKIKLFKNNKIVLGYLCGKMRKNYIRVLPGDKVKLEFSIYDKNRCIIKYRY</sequence>
<evidence type="ECO:0000259" key="6">
    <source>
        <dbReference type="PROSITE" id="PS50832"/>
    </source>
</evidence>
<accession>A0AAU7QTA2</accession>
<keyword evidence="2 5" id="KW-0396">Initiation factor</keyword>
<proteinExistence type="inferred from homology"/>
<dbReference type="PROSITE" id="PS50832">
    <property type="entry name" value="S1_IF1_TYPE"/>
    <property type="match status" value="1"/>
</dbReference>
<protein>
    <recommendedName>
        <fullName evidence="4">Translation initiation factor IF-1</fullName>
    </recommendedName>
</protein>
<feature type="domain" description="S1-like" evidence="6">
    <location>
        <begin position="1"/>
        <end position="71"/>
    </location>
</feature>
<dbReference type="InterPro" id="IPR006196">
    <property type="entry name" value="RNA-binding_domain_S1_IF1"/>
</dbReference>